<keyword evidence="2" id="KW-1185">Reference proteome</keyword>
<sequence>MPVAGQPDKVWPPACGMIKGVLRFLQHPFLFLPSFCKFARSPYRFPGELRLPLISLLRSKEIHKMLFRSPRLHQHVTGLVIAALTLAVSGCGSGEPWKTSHPVSGTVTYKGKPVKDAELAFFPLDERFPESVRPLAKTKESGEFVVGTYDREDGAPAGKYKVTVVHHEIVVSKGGMGTKPNDLPKKYATKETTDLMIDVPAGGAKLPPFELK</sequence>
<dbReference type="AlphaFoldDB" id="A0A1C3EDE1"/>
<accession>A0A1C3EDE1</accession>
<comment type="caution">
    <text evidence="1">The sequence shown here is derived from an EMBL/GenBank/DDBJ whole genome shotgun (WGS) entry which is preliminary data.</text>
</comment>
<dbReference type="EMBL" id="LYDR01000090">
    <property type="protein sequence ID" value="ODA31253.1"/>
    <property type="molecule type" value="Genomic_DNA"/>
</dbReference>
<organism evidence="1 2">
    <name type="scientific">Planctopirus hydrillae</name>
    <dbReference type="NCBI Taxonomy" id="1841610"/>
    <lineage>
        <taxon>Bacteria</taxon>
        <taxon>Pseudomonadati</taxon>
        <taxon>Planctomycetota</taxon>
        <taxon>Planctomycetia</taxon>
        <taxon>Planctomycetales</taxon>
        <taxon>Planctomycetaceae</taxon>
        <taxon>Planctopirus</taxon>
    </lineage>
</organism>
<proteinExistence type="predicted"/>
<name>A0A1C3EDE1_9PLAN</name>
<evidence type="ECO:0000313" key="2">
    <source>
        <dbReference type="Proteomes" id="UP000094828"/>
    </source>
</evidence>
<protein>
    <recommendedName>
        <fullName evidence="3">Carboxypeptidase regulatory-like domain-containing protein</fullName>
    </recommendedName>
</protein>
<gene>
    <name evidence="1" type="ORF">A6X21_22530</name>
</gene>
<reference evidence="1 2" key="1">
    <citation type="submission" date="2016-05" db="EMBL/GenBank/DDBJ databases">
        <title>Genomic and physiological characterization of Planctopirus sp. isolated from fresh water lake.</title>
        <authorList>
            <person name="Subhash Y."/>
            <person name="Ramana C."/>
        </authorList>
    </citation>
    <scope>NUCLEOTIDE SEQUENCE [LARGE SCALE GENOMIC DNA]</scope>
    <source>
        <strain evidence="1 2">JC280</strain>
    </source>
</reference>
<dbReference type="Proteomes" id="UP000094828">
    <property type="component" value="Unassembled WGS sequence"/>
</dbReference>
<evidence type="ECO:0008006" key="3">
    <source>
        <dbReference type="Google" id="ProtNLM"/>
    </source>
</evidence>
<evidence type="ECO:0000313" key="1">
    <source>
        <dbReference type="EMBL" id="ODA31253.1"/>
    </source>
</evidence>